<evidence type="ECO:0000256" key="1">
    <source>
        <dbReference type="SAM" id="Phobius"/>
    </source>
</evidence>
<dbReference type="GO" id="GO:0016020">
    <property type="term" value="C:membrane"/>
    <property type="evidence" value="ECO:0007669"/>
    <property type="project" value="TreeGrafter"/>
</dbReference>
<feature type="transmembrane region" description="Helical" evidence="1">
    <location>
        <begin position="338"/>
        <end position="360"/>
    </location>
</feature>
<dbReference type="InterPro" id="IPR002656">
    <property type="entry name" value="Acyl_transf_3_dom"/>
</dbReference>
<gene>
    <name evidence="3" type="ORF">PHYSODRAFT_253761</name>
</gene>
<dbReference type="InterPro" id="IPR050879">
    <property type="entry name" value="Acyltransferase_3"/>
</dbReference>
<keyword evidence="1" id="KW-0812">Transmembrane</keyword>
<protein>
    <recommendedName>
        <fullName evidence="2">Acyltransferase 3 domain-containing protein</fullName>
    </recommendedName>
</protein>
<feature type="transmembrane region" description="Helical" evidence="1">
    <location>
        <begin position="180"/>
        <end position="201"/>
    </location>
</feature>
<name>G4YSF5_PHYSP</name>
<feature type="transmembrane region" description="Helical" evidence="1">
    <location>
        <begin position="131"/>
        <end position="148"/>
    </location>
</feature>
<feature type="transmembrane region" description="Helical" evidence="1">
    <location>
        <begin position="80"/>
        <end position="102"/>
    </location>
</feature>
<evidence type="ECO:0000313" key="3">
    <source>
        <dbReference type="EMBL" id="EGZ22971.1"/>
    </source>
</evidence>
<dbReference type="EMBL" id="JH159152">
    <property type="protein sequence ID" value="EGZ22971.1"/>
    <property type="molecule type" value="Genomic_DNA"/>
</dbReference>
<evidence type="ECO:0000259" key="2">
    <source>
        <dbReference type="Pfam" id="PF01757"/>
    </source>
</evidence>
<sequence>MIRSGGRAEATAETASLLVQDTHEVKFDVKDVDDKKAAPSKKTPETGAAAPSKILFLDGVRGLAALLVVTQHSHEYVQDLNLGACAVDAFFVLSSFLLTMLFMRKSEKLLAQGASYRKWGFTLADYFSKRFFRVYPLFALVATVLWMLPDEAKHRFYLIDSPESYDLFKVLAFDFHSRYFVLWTLPLEISYYFFIPVLVLGVLRLRRLWWVPFIPAYGWVVYEGWYTYRWDHMPLSPHAPTFVAGSMAAVLFVKFETWMKETRFEFTGRQIRAVRAVEFSALSILLSLSFRGLFFHWVHGNVAPTTPGFPFISVLLTVVLVVEMLLPSGLSSLLEWSALRYCGKVSFSIYLLHGFVIYNHGVKTQPSYYDRMFLRLGLTLMLATVSYHLVEYPSQLLAQRTTRYLAKQELQGSTEAVHSVQSKDPVAEGAGEVPSLLVYCRKPSLVARSPPAKECDAA</sequence>
<feature type="transmembrane region" description="Helical" evidence="1">
    <location>
        <begin position="372"/>
        <end position="390"/>
    </location>
</feature>
<dbReference type="GO" id="GO:0000271">
    <property type="term" value="P:polysaccharide biosynthetic process"/>
    <property type="evidence" value="ECO:0007669"/>
    <property type="project" value="TreeGrafter"/>
</dbReference>
<feature type="transmembrane region" description="Helical" evidence="1">
    <location>
        <begin position="276"/>
        <end position="297"/>
    </location>
</feature>
<dbReference type="RefSeq" id="XP_009518259.1">
    <property type="nucleotide sequence ID" value="XM_009519964.1"/>
</dbReference>
<keyword evidence="4" id="KW-1185">Reference proteome</keyword>
<organism evidence="3 4">
    <name type="scientific">Phytophthora sojae (strain P6497)</name>
    <name type="common">Soybean stem and root rot agent</name>
    <name type="synonym">Phytophthora megasperma f. sp. glycines</name>
    <dbReference type="NCBI Taxonomy" id="1094619"/>
    <lineage>
        <taxon>Eukaryota</taxon>
        <taxon>Sar</taxon>
        <taxon>Stramenopiles</taxon>
        <taxon>Oomycota</taxon>
        <taxon>Peronosporomycetes</taxon>
        <taxon>Peronosporales</taxon>
        <taxon>Peronosporaceae</taxon>
        <taxon>Phytophthora</taxon>
    </lineage>
</organism>
<keyword evidence="1" id="KW-1133">Transmembrane helix</keyword>
<feature type="domain" description="Acyltransferase 3" evidence="2">
    <location>
        <begin position="55"/>
        <end position="370"/>
    </location>
</feature>
<evidence type="ECO:0000313" key="4">
    <source>
        <dbReference type="Proteomes" id="UP000002640"/>
    </source>
</evidence>
<feature type="transmembrane region" description="Helical" evidence="1">
    <location>
        <begin position="238"/>
        <end position="255"/>
    </location>
</feature>
<accession>G4YSF5</accession>
<dbReference type="KEGG" id="psoj:PHYSODRAFT_253761"/>
<proteinExistence type="predicted"/>
<keyword evidence="1" id="KW-0472">Membrane</keyword>
<reference evidence="3 4" key="1">
    <citation type="journal article" date="2006" name="Science">
        <title>Phytophthora genome sequences uncover evolutionary origins and mechanisms of pathogenesis.</title>
        <authorList>
            <person name="Tyler B.M."/>
            <person name="Tripathy S."/>
            <person name="Zhang X."/>
            <person name="Dehal P."/>
            <person name="Jiang R.H."/>
            <person name="Aerts A."/>
            <person name="Arredondo F.D."/>
            <person name="Baxter L."/>
            <person name="Bensasson D."/>
            <person name="Beynon J.L."/>
            <person name="Chapman J."/>
            <person name="Damasceno C.M."/>
            <person name="Dorrance A.E."/>
            <person name="Dou D."/>
            <person name="Dickerman A.W."/>
            <person name="Dubchak I.L."/>
            <person name="Garbelotto M."/>
            <person name="Gijzen M."/>
            <person name="Gordon S.G."/>
            <person name="Govers F."/>
            <person name="Grunwald N.J."/>
            <person name="Huang W."/>
            <person name="Ivors K.L."/>
            <person name="Jones R.W."/>
            <person name="Kamoun S."/>
            <person name="Krampis K."/>
            <person name="Lamour K.H."/>
            <person name="Lee M.K."/>
            <person name="McDonald W.H."/>
            <person name="Medina M."/>
            <person name="Meijer H.J."/>
            <person name="Nordberg E.K."/>
            <person name="Maclean D.J."/>
            <person name="Ospina-Giraldo M.D."/>
            <person name="Morris P.F."/>
            <person name="Phuntumart V."/>
            <person name="Putnam N.H."/>
            <person name="Rash S."/>
            <person name="Rose J.K."/>
            <person name="Sakihama Y."/>
            <person name="Salamov A.A."/>
            <person name="Savidor A."/>
            <person name="Scheuring C.F."/>
            <person name="Smith B.M."/>
            <person name="Sobral B.W."/>
            <person name="Terry A."/>
            <person name="Torto-Alalibo T.A."/>
            <person name="Win J."/>
            <person name="Xu Z."/>
            <person name="Zhang H."/>
            <person name="Grigoriev I.V."/>
            <person name="Rokhsar D.S."/>
            <person name="Boore J.L."/>
        </authorList>
    </citation>
    <scope>NUCLEOTIDE SEQUENCE [LARGE SCALE GENOMIC DNA]</scope>
    <source>
        <strain evidence="3 4">P6497</strain>
    </source>
</reference>
<feature type="transmembrane region" description="Helical" evidence="1">
    <location>
        <begin position="309"/>
        <end position="326"/>
    </location>
</feature>
<dbReference type="PANTHER" id="PTHR23028:SF53">
    <property type="entry name" value="ACYL_TRANSF_3 DOMAIN-CONTAINING PROTEIN"/>
    <property type="match status" value="1"/>
</dbReference>
<feature type="transmembrane region" description="Helical" evidence="1">
    <location>
        <begin position="208"/>
        <end position="226"/>
    </location>
</feature>
<dbReference type="GO" id="GO:0016747">
    <property type="term" value="F:acyltransferase activity, transferring groups other than amino-acyl groups"/>
    <property type="evidence" value="ECO:0007669"/>
    <property type="project" value="InterPro"/>
</dbReference>
<dbReference type="Pfam" id="PF01757">
    <property type="entry name" value="Acyl_transf_3"/>
    <property type="match status" value="1"/>
</dbReference>
<dbReference type="InParanoid" id="G4YSF5"/>
<dbReference type="PANTHER" id="PTHR23028">
    <property type="entry name" value="ACETYLTRANSFERASE"/>
    <property type="match status" value="1"/>
</dbReference>
<dbReference type="AlphaFoldDB" id="G4YSF5"/>
<dbReference type="Proteomes" id="UP000002640">
    <property type="component" value="Unassembled WGS sequence"/>
</dbReference>
<dbReference type="GeneID" id="20638412"/>